<keyword evidence="2" id="KW-1185">Reference proteome</keyword>
<feature type="non-terminal residue" evidence="1">
    <location>
        <position position="73"/>
    </location>
</feature>
<evidence type="ECO:0000313" key="1">
    <source>
        <dbReference type="EMBL" id="KAJ1670043.1"/>
    </source>
</evidence>
<sequence length="73" mass="7825">MSDAQQQIAELQRQIQQLSVQLAATNAKLEPSETPAGLADTLSPANIQRAPAPRELSTWTHDTLQPTTFGGAI</sequence>
<protein>
    <submittedName>
        <fullName evidence="1">Uncharacterized protein</fullName>
    </submittedName>
</protein>
<dbReference type="Proteomes" id="UP001145114">
    <property type="component" value="Unassembled WGS sequence"/>
</dbReference>
<reference evidence="1" key="1">
    <citation type="submission" date="2022-06" db="EMBL/GenBank/DDBJ databases">
        <title>Phylogenomic reconstructions and comparative analyses of Kickxellomycotina fungi.</title>
        <authorList>
            <person name="Reynolds N.K."/>
            <person name="Stajich J.E."/>
            <person name="Barry K."/>
            <person name="Grigoriev I.V."/>
            <person name="Crous P."/>
            <person name="Smith M.E."/>
        </authorList>
    </citation>
    <scope>NUCLEOTIDE SEQUENCE</scope>
    <source>
        <strain evidence="1">RSA 2271</strain>
    </source>
</reference>
<accession>A0ACC1H7M4</accession>
<name>A0ACC1H7M4_9FUNG</name>
<organism evidence="1 2">
    <name type="scientific">Spiromyces aspiralis</name>
    <dbReference type="NCBI Taxonomy" id="68401"/>
    <lineage>
        <taxon>Eukaryota</taxon>
        <taxon>Fungi</taxon>
        <taxon>Fungi incertae sedis</taxon>
        <taxon>Zoopagomycota</taxon>
        <taxon>Kickxellomycotina</taxon>
        <taxon>Kickxellomycetes</taxon>
        <taxon>Kickxellales</taxon>
        <taxon>Kickxellaceae</taxon>
        <taxon>Spiromyces</taxon>
    </lineage>
</organism>
<proteinExistence type="predicted"/>
<evidence type="ECO:0000313" key="2">
    <source>
        <dbReference type="Proteomes" id="UP001145114"/>
    </source>
</evidence>
<dbReference type="EMBL" id="JAMZIH010009497">
    <property type="protein sequence ID" value="KAJ1670043.1"/>
    <property type="molecule type" value="Genomic_DNA"/>
</dbReference>
<comment type="caution">
    <text evidence="1">The sequence shown here is derived from an EMBL/GenBank/DDBJ whole genome shotgun (WGS) entry which is preliminary data.</text>
</comment>
<gene>
    <name evidence="1" type="ORF">EV182_008455</name>
</gene>